<evidence type="ECO:0000256" key="7">
    <source>
        <dbReference type="ARBA" id="ARBA00022968"/>
    </source>
</evidence>
<feature type="non-terminal residue" evidence="14">
    <location>
        <position position="1"/>
    </location>
</feature>
<evidence type="ECO:0000256" key="4">
    <source>
        <dbReference type="ARBA" id="ARBA00022475"/>
    </source>
</evidence>
<evidence type="ECO:0000256" key="11">
    <source>
        <dbReference type="ARBA" id="ARBA00023180"/>
    </source>
</evidence>
<dbReference type="Proteomes" id="UP000759131">
    <property type="component" value="Unassembled WGS sequence"/>
</dbReference>
<sequence length="221" mass="24875">MIRNDDIIEDFVPTEHYSMHSVPNIIHNGNEFNEFPINRQILDNNCEQQNCETFANPSDERNVSANHLNSIRVHEIGFYGWRKKCLYFFVLLVTVAVVINAALTLWIIAVLSFSMEGIGKLRIQSTGLQLSGEALLLDNVYAGAIRSTQDQSLRIQSDNSIIMNARHTNSNSNVLSNRLFVANDRVNGIANQFVVKSPDGRLLFLVSDKNVVVATDKLRVN</sequence>
<reference evidence="14" key="1">
    <citation type="submission" date="2020-11" db="EMBL/GenBank/DDBJ databases">
        <authorList>
            <person name="Tran Van P."/>
        </authorList>
    </citation>
    <scope>NUCLEOTIDE SEQUENCE</scope>
</reference>
<dbReference type="PANTHER" id="PTHR12939">
    <property type="entry name" value="SARCOGLYCAN"/>
    <property type="match status" value="1"/>
</dbReference>
<evidence type="ECO:0000256" key="2">
    <source>
        <dbReference type="ARBA" id="ARBA00004274"/>
    </source>
</evidence>
<dbReference type="EMBL" id="OC871302">
    <property type="protein sequence ID" value="CAD7635379.1"/>
    <property type="molecule type" value="Genomic_DNA"/>
</dbReference>
<keyword evidence="5" id="KW-0963">Cytoplasm</keyword>
<evidence type="ECO:0000256" key="10">
    <source>
        <dbReference type="ARBA" id="ARBA00023157"/>
    </source>
</evidence>
<keyword evidence="6 13" id="KW-0812">Transmembrane</keyword>
<evidence type="ECO:0000256" key="6">
    <source>
        <dbReference type="ARBA" id="ARBA00022692"/>
    </source>
</evidence>
<keyword evidence="10" id="KW-1015">Disulfide bond</keyword>
<gene>
    <name evidence="14" type="ORF">OSB1V03_LOCUS15770</name>
</gene>
<dbReference type="PANTHER" id="PTHR12939:SF10">
    <property type="entry name" value="EG:4F1.1 PROTEIN"/>
    <property type="match status" value="1"/>
</dbReference>
<dbReference type="InterPro" id="IPR006875">
    <property type="entry name" value="Sarcoglycan"/>
</dbReference>
<dbReference type="GO" id="GO:0005856">
    <property type="term" value="C:cytoskeleton"/>
    <property type="evidence" value="ECO:0007669"/>
    <property type="project" value="UniProtKB-SubCell"/>
</dbReference>
<dbReference type="OrthoDB" id="8881719at2759"/>
<organism evidence="14">
    <name type="scientific">Medioppia subpectinata</name>
    <dbReference type="NCBI Taxonomy" id="1979941"/>
    <lineage>
        <taxon>Eukaryota</taxon>
        <taxon>Metazoa</taxon>
        <taxon>Ecdysozoa</taxon>
        <taxon>Arthropoda</taxon>
        <taxon>Chelicerata</taxon>
        <taxon>Arachnida</taxon>
        <taxon>Acari</taxon>
        <taxon>Acariformes</taxon>
        <taxon>Sarcoptiformes</taxon>
        <taxon>Oribatida</taxon>
        <taxon>Brachypylina</taxon>
        <taxon>Oppioidea</taxon>
        <taxon>Oppiidae</taxon>
        <taxon>Medioppia</taxon>
    </lineage>
</organism>
<evidence type="ECO:0000313" key="15">
    <source>
        <dbReference type="Proteomes" id="UP000759131"/>
    </source>
</evidence>
<dbReference type="GO" id="GO:0016012">
    <property type="term" value="C:sarcoglycan complex"/>
    <property type="evidence" value="ECO:0007669"/>
    <property type="project" value="InterPro"/>
</dbReference>
<evidence type="ECO:0000256" key="12">
    <source>
        <dbReference type="ARBA" id="ARBA00023212"/>
    </source>
</evidence>
<feature type="transmembrane region" description="Helical" evidence="13">
    <location>
        <begin position="86"/>
        <end position="113"/>
    </location>
</feature>
<evidence type="ECO:0000256" key="9">
    <source>
        <dbReference type="ARBA" id="ARBA00023136"/>
    </source>
</evidence>
<name>A0A7R9Q8G4_9ACAR</name>
<evidence type="ECO:0000256" key="13">
    <source>
        <dbReference type="SAM" id="Phobius"/>
    </source>
</evidence>
<keyword evidence="9 13" id="KW-0472">Membrane</keyword>
<dbReference type="InterPro" id="IPR039972">
    <property type="entry name" value="Sarcoglycan_gamma/delta/zeta"/>
</dbReference>
<dbReference type="AlphaFoldDB" id="A0A7R9Q8G4"/>
<dbReference type="Pfam" id="PF04790">
    <property type="entry name" value="Sarcoglycan_1"/>
    <property type="match status" value="1"/>
</dbReference>
<keyword evidence="12" id="KW-0206">Cytoskeleton</keyword>
<keyword evidence="8 13" id="KW-1133">Transmembrane helix</keyword>
<evidence type="ECO:0000256" key="8">
    <source>
        <dbReference type="ARBA" id="ARBA00022989"/>
    </source>
</evidence>
<proteinExistence type="inferred from homology"/>
<keyword evidence="4" id="KW-1003">Cell membrane</keyword>
<protein>
    <submittedName>
        <fullName evidence="14">Uncharacterized protein</fullName>
    </submittedName>
</protein>
<comment type="similarity">
    <text evidence="3">Belongs to the sarcoglycan beta/delta/gamma/zeta family.</text>
</comment>
<dbReference type="GO" id="GO:0042383">
    <property type="term" value="C:sarcolemma"/>
    <property type="evidence" value="ECO:0007669"/>
    <property type="project" value="UniProtKB-SubCell"/>
</dbReference>
<accession>A0A7R9Q8G4</accession>
<evidence type="ECO:0000256" key="5">
    <source>
        <dbReference type="ARBA" id="ARBA00022490"/>
    </source>
</evidence>
<evidence type="ECO:0000313" key="14">
    <source>
        <dbReference type="EMBL" id="CAD7635379.1"/>
    </source>
</evidence>
<evidence type="ECO:0000256" key="3">
    <source>
        <dbReference type="ARBA" id="ARBA00007574"/>
    </source>
</evidence>
<keyword evidence="15" id="KW-1185">Reference proteome</keyword>
<dbReference type="EMBL" id="CAJPIZ010016727">
    <property type="protein sequence ID" value="CAG2115809.1"/>
    <property type="molecule type" value="Genomic_DNA"/>
</dbReference>
<evidence type="ECO:0000256" key="1">
    <source>
        <dbReference type="ARBA" id="ARBA00004245"/>
    </source>
</evidence>
<keyword evidence="11" id="KW-0325">Glycoprotein</keyword>
<keyword evidence="7" id="KW-0735">Signal-anchor</keyword>
<comment type="subcellular location">
    <subcellularLocation>
        <location evidence="2">Cell membrane</location>
        <location evidence="2">Sarcolemma</location>
        <topology evidence="2">Single-pass type II membrane protein</topology>
    </subcellularLocation>
    <subcellularLocation>
        <location evidence="1">Cytoplasm</location>
        <location evidence="1">Cytoskeleton</location>
    </subcellularLocation>
</comment>